<name>A0A382QWN4_9ZZZZ</name>
<dbReference type="EMBL" id="UINC01117462">
    <property type="protein sequence ID" value="SVC89899.1"/>
    <property type="molecule type" value="Genomic_DNA"/>
</dbReference>
<reference evidence="3" key="1">
    <citation type="submission" date="2018-05" db="EMBL/GenBank/DDBJ databases">
        <authorList>
            <person name="Lanie J.A."/>
            <person name="Ng W.-L."/>
            <person name="Kazmierczak K.M."/>
            <person name="Andrzejewski T.M."/>
            <person name="Davidsen T.M."/>
            <person name="Wayne K.J."/>
            <person name="Tettelin H."/>
            <person name="Glass J.I."/>
            <person name="Rusch D."/>
            <person name="Podicherti R."/>
            <person name="Tsui H.-C.T."/>
            <person name="Winkler M.E."/>
        </authorList>
    </citation>
    <scope>NUCLEOTIDE SEQUENCE</scope>
</reference>
<dbReference type="SUPFAM" id="SSF54752">
    <property type="entry name" value="RecA protein, C-terminal domain"/>
    <property type="match status" value="1"/>
</dbReference>
<evidence type="ECO:0000256" key="1">
    <source>
        <dbReference type="SAM" id="MobiDB-lite"/>
    </source>
</evidence>
<dbReference type="Gene3D" id="3.30.250.10">
    <property type="entry name" value="RecA protein, C-terminal domain"/>
    <property type="match status" value="1"/>
</dbReference>
<dbReference type="AlphaFoldDB" id="A0A382QWN4"/>
<feature type="region of interest" description="Disordered" evidence="1">
    <location>
        <begin position="54"/>
        <end position="73"/>
    </location>
</feature>
<dbReference type="InterPro" id="IPR049261">
    <property type="entry name" value="RecA-like_C"/>
</dbReference>
<sequence length="73" mass="7728">MLIDLGSELNVVDKSGAWYSYGDLRMGQGKENARQFLVDNPDVADEVDGQVRAALAPKSESSSVPGDEGADAD</sequence>
<evidence type="ECO:0000259" key="2">
    <source>
        <dbReference type="Pfam" id="PF21096"/>
    </source>
</evidence>
<gene>
    <name evidence="3" type="ORF">METZ01_LOCUS342753</name>
</gene>
<accession>A0A382QWN4</accession>
<dbReference type="InterPro" id="IPR023400">
    <property type="entry name" value="RecA_C_sf"/>
</dbReference>
<organism evidence="3">
    <name type="scientific">marine metagenome</name>
    <dbReference type="NCBI Taxonomy" id="408172"/>
    <lineage>
        <taxon>unclassified sequences</taxon>
        <taxon>metagenomes</taxon>
        <taxon>ecological metagenomes</taxon>
    </lineage>
</organism>
<feature type="domain" description="RecA-like C-terminal" evidence="2">
    <location>
        <begin position="2"/>
        <end position="55"/>
    </location>
</feature>
<protein>
    <recommendedName>
        <fullName evidence="2">RecA-like C-terminal domain-containing protein</fullName>
    </recommendedName>
</protein>
<proteinExistence type="predicted"/>
<dbReference type="Pfam" id="PF21096">
    <property type="entry name" value="RecA_C"/>
    <property type="match status" value="1"/>
</dbReference>
<evidence type="ECO:0000313" key="3">
    <source>
        <dbReference type="EMBL" id="SVC89899.1"/>
    </source>
</evidence>